<keyword evidence="2" id="KW-1185">Reference proteome</keyword>
<name>A0ABP8CHW4_9ACTN</name>
<organism evidence="1 2">
    <name type="scientific">Actinomadura meridiana</name>
    <dbReference type="NCBI Taxonomy" id="559626"/>
    <lineage>
        <taxon>Bacteria</taxon>
        <taxon>Bacillati</taxon>
        <taxon>Actinomycetota</taxon>
        <taxon>Actinomycetes</taxon>
        <taxon>Streptosporangiales</taxon>
        <taxon>Thermomonosporaceae</taxon>
        <taxon>Actinomadura</taxon>
    </lineage>
</organism>
<sequence length="396" mass="44210">MSAAKKIIGARLREIREADPYWSRGDLARLLRAAAAPEELPHVAHVPSLTDMIKQWEGGKWTPGIRYRRLYARVTGRPDADLFETDQPAPSLWRPDGLNGTFTPDDEERLVLATARPVRTDMVVVKSLATILAAQRRLEDSIGSAPLIAPVQAQLAAIEGMIGNARGSIRSELLDIAGQWAQFAGWLYTSNERHPDALTFLARTLEWATEIDDRHLIGSVMSWRGYIAERHGQIGSMIGLSQAGQRVRHGTADRVTALYQEARARALLGETAEVDRLTETAAAEAEQTRPTEARPWEYYYERPGIFGLEHGLIYRILGRTDRSQNATAVEHLNAGLDVLSADMRSSEWAGMFLYQLALAYRQAEEPGEVARIAGELEEIVNRLGSDPLRRRLDELR</sequence>
<protein>
    <recommendedName>
        <fullName evidence="3">XRE family transcriptional regulator</fullName>
    </recommendedName>
</protein>
<dbReference type="RefSeq" id="WP_344903035.1">
    <property type="nucleotide sequence ID" value="NZ_BAABAS010000020.1"/>
</dbReference>
<dbReference type="Proteomes" id="UP001501710">
    <property type="component" value="Unassembled WGS sequence"/>
</dbReference>
<accession>A0ABP8CHW4</accession>
<comment type="caution">
    <text evidence="1">The sequence shown here is derived from an EMBL/GenBank/DDBJ whole genome shotgun (WGS) entry which is preliminary data.</text>
</comment>
<dbReference type="EMBL" id="BAABAS010000020">
    <property type="protein sequence ID" value="GAA4239235.1"/>
    <property type="molecule type" value="Genomic_DNA"/>
</dbReference>
<evidence type="ECO:0000313" key="2">
    <source>
        <dbReference type="Proteomes" id="UP001501710"/>
    </source>
</evidence>
<proteinExistence type="predicted"/>
<evidence type="ECO:0008006" key="3">
    <source>
        <dbReference type="Google" id="ProtNLM"/>
    </source>
</evidence>
<gene>
    <name evidence="1" type="ORF">GCM10022254_58490</name>
</gene>
<reference evidence="2" key="1">
    <citation type="journal article" date="2019" name="Int. J. Syst. Evol. Microbiol.">
        <title>The Global Catalogue of Microorganisms (GCM) 10K type strain sequencing project: providing services to taxonomists for standard genome sequencing and annotation.</title>
        <authorList>
            <consortium name="The Broad Institute Genomics Platform"/>
            <consortium name="The Broad Institute Genome Sequencing Center for Infectious Disease"/>
            <person name="Wu L."/>
            <person name="Ma J."/>
        </authorList>
    </citation>
    <scope>NUCLEOTIDE SEQUENCE [LARGE SCALE GENOMIC DNA]</scope>
    <source>
        <strain evidence="2">JCM 17440</strain>
    </source>
</reference>
<evidence type="ECO:0000313" key="1">
    <source>
        <dbReference type="EMBL" id="GAA4239235.1"/>
    </source>
</evidence>